<gene>
    <name evidence="4" type="ORF">EJB05_41076</name>
</gene>
<protein>
    <submittedName>
        <fullName evidence="4">Uncharacterized protein</fullName>
    </submittedName>
</protein>
<dbReference type="InterPro" id="IPR051767">
    <property type="entry name" value="Nucleoporin_NUP42"/>
</dbReference>
<feature type="region of interest" description="Disordered" evidence="3">
    <location>
        <begin position="445"/>
        <end position="465"/>
    </location>
</feature>
<dbReference type="Proteomes" id="UP000324897">
    <property type="component" value="Chromosome 3"/>
</dbReference>
<proteinExistence type="predicted"/>
<dbReference type="GO" id="GO:0005634">
    <property type="term" value="C:nucleus"/>
    <property type="evidence" value="ECO:0007669"/>
    <property type="project" value="UniProtKB-SubCell"/>
</dbReference>
<feature type="region of interest" description="Disordered" evidence="3">
    <location>
        <begin position="168"/>
        <end position="217"/>
    </location>
</feature>
<keyword evidence="5" id="KW-1185">Reference proteome</keyword>
<evidence type="ECO:0000313" key="4">
    <source>
        <dbReference type="EMBL" id="TVU07710.1"/>
    </source>
</evidence>
<dbReference type="PANTHER" id="PTHR46527">
    <property type="entry name" value="NUCLEOPORIN-LIKE PROTEIN 2"/>
    <property type="match status" value="1"/>
</dbReference>
<evidence type="ECO:0000256" key="2">
    <source>
        <dbReference type="ARBA" id="ARBA00023242"/>
    </source>
</evidence>
<evidence type="ECO:0000256" key="3">
    <source>
        <dbReference type="SAM" id="MobiDB-lite"/>
    </source>
</evidence>
<reference evidence="4 5" key="1">
    <citation type="journal article" date="2019" name="Sci. Rep.">
        <title>A high-quality genome of Eragrostis curvula grass provides insights into Poaceae evolution and supports new strategies to enhance forage quality.</title>
        <authorList>
            <person name="Carballo J."/>
            <person name="Santos B.A.C.M."/>
            <person name="Zappacosta D."/>
            <person name="Garbus I."/>
            <person name="Selva J.P."/>
            <person name="Gallo C.A."/>
            <person name="Diaz A."/>
            <person name="Albertini E."/>
            <person name="Caccamo M."/>
            <person name="Echenique V."/>
        </authorList>
    </citation>
    <scope>NUCLEOTIDE SEQUENCE [LARGE SCALE GENOMIC DNA]</scope>
    <source>
        <strain evidence="5">cv. Victoria</strain>
        <tissue evidence="4">Leaf</tissue>
    </source>
</reference>
<dbReference type="EMBL" id="RWGY01000039">
    <property type="protein sequence ID" value="TVU07710.1"/>
    <property type="molecule type" value="Genomic_DNA"/>
</dbReference>
<feature type="compositionally biased region" description="Acidic residues" evidence="3">
    <location>
        <begin position="453"/>
        <end position="462"/>
    </location>
</feature>
<dbReference type="PANTHER" id="PTHR46527:SF1">
    <property type="entry name" value="NUCLEOPORIN NUP42"/>
    <property type="match status" value="1"/>
</dbReference>
<feature type="compositionally biased region" description="Low complexity" evidence="3">
    <location>
        <begin position="391"/>
        <end position="409"/>
    </location>
</feature>
<comment type="subcellular location">
    <subcellularLocation>
        <location evidence="1">Nucleus</location>
    </subcellularLocation>
</comment>
<feature type="non-terminal residue" evidence="4">
    <location>
        <position position="1"/>
    </location>
</feature>
<organism evidence="4 5">
    <name type="scientific">Eragrostis curvula</name>
    <name type="common">weeping love grass</name>
    <dbReference type="NCBI Taxonomy" id="38414"/>
    <lineage>
        <taxon>Eukaryota</taxon>
        <taxon>Viridiplantae</taxon>
        <taxon>Streptophyta</taxon>
        <taxon>Embryophyta</taxon>
        <taxon>Tracheophyta</taxon>
        <taxon>Spermatophyta</taxon>
        <taxon>Magnoliopsida</taxon>
        <taxon>Liliopsida</taxon>
        <taxon>Poales</taxon>
        <taxon>Poaceae</taxon>
        <taxon>PACMAD clade</taxon>
        <taxon>Chloridoideae</taxon>
        <taxon>Eragrostideae</taxon>
        <taxon>Eragrostidinae</taxon>
        <taxon>Eragrostis</taxon>
    </lineage>
</organism>
<feature type="region of interest" description="Disordered" evidence="3">
    <location>
        <begin position="387"/>
        <end position="429"/>
    </location>
</feature>
<evidence type="ECO:0000256" key="1">
    <source>
        <dbReference type="ARBA" id="ARBA00004123"/>
    </source>
</evidence>
<name>A0A5J9T8G5_9POAL</name>
<accession>A0A5J9T8G5</accession>
<dbReference type="Gramene" id="TVU07710">
    <property type="protein sequence ID" value="TVU07710"/>
    <property type="gene ID" value="EJB05_41076"/>
</dbReference>
<dbReference type="AlphaFoldDB" id="A0A5J9T8G5"/>
<evidence type="ECO:0000313" key="5">
    <source>
        <dbReference type="Proteomes" id="UP000324897"/>
    </source>
</evidence>
<dbReference type="OrthoDB" id="250836at2759"/>
<keyword evidence="2" id="KW-0539">Nucleus</keyword>
<comment type="caution">
    <text evidence="4">The sequence shown here is derived from an EMBL/GenBank/DDBJ whole genome shotgun (WGS) entry which is preliminary data.</text>
</comment>
<sequence length="490" mass="52685">MPAALPGSTAIGKKFPLEVLPGPSNRYKGVAAAWRSASGGGLCLADAWVHQKAGPTCHRQIKLETPGAALSAPCWTPAPPRLRPPACSVRCRPVPFKSLTRAAVSCVASTLVPVSAARGRGLNPRLRRPASNWFPIPVPGDESTAGALQELPARQFQQQQKPNPFGFGVQGAAAQSRNAPGPAKPFQNKWVRDPSAQTKQPEAATQPPAAHTACTDPESCRQQIVEDFKNETPLWKLTCYAHLRSGPCDIKGDFSFEELRARAYEEGRQGHPLQSIVERERNLQNAKLMEFTNFLNNPRVSQTASFPNVASVPEVKSNTPFGVSQNNGPPVFNSFSQIGASTNFGPGPRMTTGVPTSNLFGQSSQTSNPAFPAATFGVSEMKFGVSGPFGSQTRQSSGSLQSSSSSSFSFPKPPAGYQQSPTSSNHHRDIDKQSLDLLGGMMAPASATSQTPIEDEENENQDDSIWLKEKWSIGEIPLSEPPKRHISHVF</sequence>